<accession>A0A833ZNV0</accession>
<evidence type="ECO:0000256" key="1">
    <source>
        <dbReference type="SAM" id="MobiDB-lite"/>
    </source>
</evidence>
<proteinExistence type="predicted"/>
<protein>
    <submittedName>
        <fullName evidence="2">Uncharacterized protein</fullName>
    </submittedName>
</protein>
<dbReference type="Proteomes" id="UP000664940">
    <property type="component" value="Unassembled WGS sequence"/>
</dbReference>
<comment type="caution">
    <text evidence="2">The sequence shown here is derived from an EMBL/GenBank/DDBJ whole genome shotgun (WGS) entry which is preliminary data.</text>
</comment>
<dbReference type="AlphaFoldDB" id="A0A833ZNV0"/>
<name>A0A833ZNV0_9CHIR</name>
<feature type="region of interest" description="Disordered" evidence="1">
    <location>
        <begin position="110"/>
        <end position="129"/>
    </location>
</feature>
<evidence type="ECO:0000313" key="3">
    <source>
        <dbReference type="Proteomes" id="UP000664940"/>
    </source>
</evidence>
<feature type="region of interest" description="Disordered" evidence="1">
    <location>
        <begin position="1"/>
        <end position="26"/>
    </location>
</feature>
<sequence>MQRWLSRPAGRHRPGQAASSGNSVERQKVMESIKAYELRDVNMPGINRGADGSAPEWSLALARDVGPGFWPPTPEVEAGCSVECPFLEGSQITRCQCTPTCFSLFLPSSQTRPYERTPRRGPEPKEKAA</sequence>
<organism evidence="2 3">
    <name type="scientific">Phyllostomus discolor</name>
    <name type="common">pale spear-nosed bat</name>
    <dbReference type="NCBI Taxonomy" id="89673"/>
    <lineage>
        <taxon>Eukaryota</taxon>
        <taxon>Metazoa</taxon>
        <taxon>Chordata</taxon>
        <taxon>Craniata</taxon>
        <taxon>Vertebrata</taxon>
        <taxon>Euteleostomi</taxon>
        <taxon>Mammalia</taxon>
        <taxon>Eutheria</taxon>
        <taxon>Laurasiatheria</taxon>
        <taxon>Chiroptera</taxon>
        <taxon>Yangochiroptera</taxon>
        <taxon>Phyllostomidae</taxon>
        <taxon>Phyllostominae</taxon>
        <taxon>Phyllostomus</taxon>
    </lineage>
</organism>
<dbReference type="EMBL" id="JABVXQ010000007">
    <property type="protein sequence ID" value="KAF6099858.1"/>
    <property type="molecule type" value="Genomic_DNA"/>
</dbReference>
<gene>
    <name evidence="2" type="ORF">HJG60_011585</name>
</gene>
<evidence type="ECO:0000313" key="2">
    <source>
        <dbReference type="EMBL" id="KAF6099858.1"/>
    </source>
</evidence>
<reference evidence="2 3" key="1">
    <citation type="journal article" date="2020" name="Nature">
        <title>Six reference-quality genomes reveal evolution of bat adaptations.</title>
        <authorList>
            <person name="Jebb D."/>
            <person name="Huang Z."/>
            <person name="Pippel M."/>
            <person name="Hughes G.M."/>
            <person name="Lavrichenko K."/>
            <person name="Devanna P."/>
            <person name="Winkler S."/>
            <person name="Jermiin L.S."/>
            <person name="Skirmuntt E.C."/>
            <person name="Katzourakis A."/>
            <person name="Burkitt-Gray L."/>
            <person name="Ray D.A."/>
            <person name="Sullivan K.A.M."/>
            <person name="Roscito J.G."/>
            <person name="Kirilenko B.M."/>
            <person name="Davalos L.M."/>
            <person name="Corthals A.P."/>
            <person name="Power M.L."/>
            <person name="Jones G."/>
            <person name="Ransome R.D."/>
            <person name="Dechmann D.K.N."/>
            <person name="Locatelli A.G."/>
            <person name="Puechmaille S.J."/>
            <person name="Fedrigo O."/>
            <person name="Jarvis E.D."/>
            <person name="Hiller M."/>
            <person name="Vernes S.C."/>
            <person name="Myers E.W."/>
            <person name="Teeling E.C."/>
        </authorList>
    </citation>
    <scope>NUCLEOTIDE SEQUENCE [LARGE SCALE GENOMIC DNA]</scope>
    <source>
        <strain evidence="2">Bat1K_MPI-CBG_1</strain>
    </source>
</reference>
<feature type="compositionally biased region" description="Basic and acidic residues" evidence="1">
    <location>
        <begin position="113"/>
        <end position="129"/>
    </location>
</feature>